<sequence length="70" mass="7237">MSVGTRGVGPAVSTGKSSVRYCPGGSFTPPPSAPRRPRNPGDTIPPIPHNYHPPPVPRPASAALIMKLGQ</sequence>
<feature type="compositionally biased region" description="Pro residues" evidence="1">
    <location>
        <begin position="43"/>
        <end position="58"/>
    </location>
</feature>
<gene>
    <name evidence="2" type="ORF">Cba03nite_45470</name>
</gene>
<dbReference type="EMBL" id="BONF01000027">
    <property type="protein sequence ID" value="GIF83198.1"/>
    <property type="molecule type" value="Genomic_DNA"/>
</dbReference>
<evidence type="ECO:0000313" key="3">
    <source>
        <dbReference type="Proteomes" id="UP000601223"/>
    </source>
</evidence>
<protein>
    <submittedName>
        <fullName evidence="2">Uncharacterized protein</fullName>
    </submittedName>
</protein>
<dbReference type="AlphaFoldDB" id="A0A8J3JMA8"/>
<proteinExistence type="predicted"/>
<comment type="caution">
    <text evidence="2">The sequence shown here is derived from an EMBL/GenBank/DDBJ whole genome shotgun (WGS) entry which is preliminary data.</text>
</comment>
<reference evidence="2 3" key="1">
    <citation type="submission" date="2021-01" db="EMBL/GenBank/DDBJ databases">
        <title>Whole genome shotgun sequence of Catellatospora bangladeshensis NBRC 107357.</title>
        <authorList>
            <person name="Komaki H."/>
            <person name="Tamura T."/>
        </authorList>
    </citation>
    <scope>NUCLEOTIDE SEQUENCE [LARGE SCALE GENOMIC DNA]</scope>
    <source>
        <strain evidence="2 3">NBRC 107357</strain>
    </source>
</reference>
<organism evidence="2 3">
    <name type="scientific">Catellatospora bangladeshensis</name>
    <dbReference type="NCBI Taxonomy" id="310355"/>
    <lineage>
        <taxon>Bacteria</taxon>
        <taxon>Bacillati</taxon>
        <taxon>Actinomycetota</taxon>
        <taxon>Actinomycetes</taxon>
        <taxon>Micromonosporales</taxon>
        <taxon>Micromonosporaceae</taxon>
        <taxon>Catellatospora</taxon>
    </lineage>
</organism>
<accession>A0A8J3JMA8</accession>
<evidence type="ECO:0000256" key="1">
    <source>
        <dbReference type="SAM" id="MobiDB-lite"/>
    </source>
</evidence>
<dbReference type="Proteomes" id="UP000601223">
    <property type="component" value="Unassembled WGS sequence"/>
</dbReference>
<evidence type="ECO:0000313" key="2">
    <source>
        <dbReference type="EMBL" id="GIF83198.1"/>
    </source>
</evidence>
<feature type="region of interest" description="Disordered" evidence="1">
    <location>
        <begin position="1"/>
        <end position="61"/>
    </location>
</feature>
<name>A0A8J3JMA8_9ACTN</name>
<keyword evidence="3" id="KW-1185">Reference proteome</keyword>